<evidence type="ECO:0000256" key="18">
    <source>
        <dbReference type="ARBA" id="ARBA00044912"/>
    </source>
</evidence>
<dbReference type="PANTHER" id="PTHR23512">
    <property type="entry name" value="MAJOR FACILITATOR SUPERFAMILY DOMAIN-CONTAINING PROTEIN 1"/>
    <property type="match status" value="1"/>
</dbReference>
<feature type="transmembrane region" description="Helical" evidence="25">
    <location>
        <begin position="255"/>
        <end position="274"/>
    </location>
</feature>
<evidence type="ECO:0000256" key="4">
    <source>
        <dbReference type="ARBA" id="ARBA00022692"/>
    </source>
</evidence>
<comment type="catalytic activity">
    <reaction evidence="16">
        <text>L-lysyl-L-lysine(out) = L-lysyl-L-lysine(in)</text>
        <dbReference type="Rhea" id="RHEA:79403"/>
        <dbReference type="ChEBI" id="CHEBI:229956"/>
    </reaction>
</comment>
<evidence type="ECO:0000256" key="16">
    <source>
        <dbReference type="ARBA" id="ARBA00044900"/>
    </source>
</evidence>
<gene>
    <name evidence="27" type="ORF">EZS27_003255</name>
</gene>
<feature type="transmembrane region" description="Helical" evidence="25">
    <location>
        <begin position="294"/>
        <end position="314"/>
    </location>
</feature>
<keyword evidence="7" id="KW-0458">Lysosome</keyword>
<feature type="transmembrane region" description="Helical" evidence="25">
    <location>
        <begin position="422"/>
        <end position="445"/>
    </location>
</feature>
<evidence type="ECO:0000256" key="3">
    <source>
        <dbReference type="ARBA" id="ARBA00022448"/>
    </source>
</evidence>
<comment type="catalytic activity">
    <reaction evidence="11">
        <text>L-alpha-aminoacyl-L-histidine(out) = L-alpha-aminoacyl-L-histidine(in)</text>
        <dbReference type="Rhea" id="RHEA:79375"/>
        <dbReference type="ChEBI" id="CHEBI:229967"/>
    </reaction>
</comment>
<comment type="subcellular location">
    <subcellularLocation>
        <location evidence="1">Lysosome membrane</location>
        <topology evidence="1">Multi-pass membrane protein</topology>
    </subcellularLocation>
</comment>
<comment type="catalytic activity">
    <reaction evidence="15">
        <text>L-arginyl-L-alpha-amino acid(out) = L-arginyl-L-alpha-amino acid(in)</text>
        <dbReference type="Rhea" id="RHEA:79371"/>
        <dbReference type="ChEBI" id="CHEBI:84315"/>
    </reaction>
</comment>
<comment type="catalytic activity">
    <reaction evidence="19">
        <text>L-alanyl-L-lysine(out) = L-alanyl-L-lysine(in)</text>
        <dbReference type="Rhea" id="RHEA:79415"/>
        <dbReference type="ChEBI" id="CHEBI:192470"/>
    </reaction>
</comment>
<comment type="catalytic activity">
    <reaction evidence="17">
        <text>L-arginyl-glycine(out) = L-arginyl-glycine(in)</text>
        <dbReference type="Rhea" id="RHEA:79391"/>
        <dbReference type="ChEBI" id="CHEBI:229955"/>
    </reaction>
</comment>
<comment type="catalytic activity">
    <reaction evidence="8">
        <text>L-lysyl-L-alanine(out) = L-lysyl-L-alanine(in)</text>
        <dbReference type="Rhea" id="RHEA:79399"/>
        <dbReference type="ChEBI" id="CHEBI:229954"/>
    </reaction>
</comment>
<comment type="catalytic activity">
    <reaction evidence="10">
        <text>L-alpha-aminoacyl-L-arginine(out) = L-alpha-aminoacyl-L-arginine(in)</text>
        <dbReference type="Rhea" id="RHEA:79367"/>
        <dbReference type="ChEBI" id="CHEBI:229968"/>
    </reaction>
</comment>
<dbReference type="InterPro" id="IPR036259">
    <property type="entry name" value="MFS_trans_sf"/>
</dbReference>
<dbReference type="Gene3D" id="1.20.1250.20">
    <property type="entry name" value="MFS general substrate transporter like domains"/>
    <property type="match status" value="2"/>
</dbReference>
<comment type="catalytic activity">
    <reaction evidence="13">
        <text>L-alpha-aminoacyl-L-lysine(out) = L-alpha-aminoacyl-L-lysine(in)</text>
        <dbReference type="Rhea" id="RHEA:79383"/>
        <dbReference type="ChEBI" id="CHEBI:229966"/>
    </reaction>
</comment>
<evidence type="ECO:0000313" key="27">
    <source>
        <dbReference type="EMBL" id="KAA6349344.1"/>
    </source>
</evidence>
<dbReference type="GO" id="GO:0005765">
    <property type="term" value="C:lysosomal membrane"/>
    <property type="evidence" value="ECO:0007669"/>
    <property type="project" value="UniProtKB-SubCell"/>
</dbReference>
<feature type="transmembrane region" description="Helical" evidence="25">
    <location>
        <begin position="15"/>
        <end position="34"/>
    </location>
</feature>
<evidence type="ECO:0000256" key="10">
    <source>
        <dbReference type="ARBA" id="ARBA00044881"/>
    </source>
</evidence>
<reference evidence="27" key="1">
    <citation type="submission" date="2019-03" db="EMBL/GenBank/DDBJ databases">
        <title>Single cell metagenomics reveals metabolic interactions within the superorganism composed of flagellate Streblomastix strix and complex community of Bacteroidetes bacteria on its surface.</title>
        <authorList>
            <person name="Treitli S.C."/>
            <person name="Kolisko M."/>
            <person name="Husnik F."/>
            <person name="Keeling P."/>
            <person name="Hampl V."/>
        </authorList>
    </citation>
    <scope>NUCLEOTIDE SEQUENCE</scope>
    <source>
        <strain evidence="27">STM</strain>
    </source>
</reference>
<evidence type="ECO:0000256" key="11">
    <source>
        <dbReference type="ARBA" id="ARBA00044884"/>
    </source>
</evidence>
<dbReference type="SUPFAM" id="SSF103473">
    <property type="entry name" value="MFS general substrate transporter"/>
    <property type="match status" value="1"/>
</dbReference>
<comment type="catalytic activity">
    <reaction evidence="14">
        <text>L-aspartyl-L-lysine(out) = L-aspartyl-L-lysine(in)</text>
        <dbReference type="Rhea" id="RHEA:79411"/>
        <dbReference type="ChEBI" id="CHEBI:229953"/>
    </reaction>
</comment>
<feature type="domain" description="Major facilitator superfamily (MFS) profile" evidence="26">
    <location>
        <begin position="19"/>
        <end position="450"/>
    </location>
</feature>
<evidence type="ECO:0000256" key="2">
    <source>
        <dbReference type="ARBA" id="ARBA00008335"/>
    </source>
</evidence>
<keyword evidence="4 25" id="KW-0812">Transmembrane</keyword>
<feature type="transmembrane region" description="Helical" evidence="25">
    <location>
        <begin position="86"/>
        <end position="111"/>
    </location>
</feature>
<comment type="function">
    <text evidence="23">Lysosomal dipeptide uniporter that selectively exports lysine, arginine or histidine-containing dipeptides with a net positive charge from the lysosome lumen into the cytosol. Could play a role in a specific type of protein O-glycosylation indirectly regulating macrophages migration and tissue invasion. Also essential for liver homeostasis.</text>
</comment>
<comment type="similarity">
    <text evidence="2">Belongs to the major facilitator superfamily.</text>
</comment>
<evidence type="ECO:0000259" key="26">
    <source>
        <dbReference type="PROSITE" id="PS50850"/>
    </source>
</evidence>
<keyword evidence="3" id="KW-0813">Transport</keyword>
<comment type="catalytic activity">
    <reaction evidence="9">
        <text>L-histidyl-glycine(out) = L-histidyl-glycine(in)</text>
        <dbReference type="Rhea" id="RHEA:79395"/>
        <dbReference type="ChEBI" id="CHEBI:229957"/>
    </reaction>
</comment>
<dbReference type="AlphaFoldDB" id="A0A5J4ST39"/>
<protein>
    <recommendedName>
        <fullName evidence="21">Lysosomal dipeptide transporter MFSD1</fullName>
    </recommendedName>
    <alternativeName>
        <fullName evidence="22">Major facilitator superfamily domain-containing protein 1</fullName>
    </alternativeName>
</protein>
<keyword evidence="5 25" id="KW-1133">Transmembrane helix</keyword>
<evidence type="ECO:0000256" key="21">
    <source>
        <dbReference type="ARBA" id="ARBA00044985"/>
    </source>
</evidence>
<evidence type="ECO:0000256" key="17">
    <source>
        <dbReference type="ARBA" id="ARBA00044903"/>
    </source>
</evidence>
<feature type="transmembrane region" description="Helical" evidence="25">
    <location>
        <begin position="383"/>
        <end position="402"/>
    </location>
</feature>
<feature type="transmembrane region" description="Helical" evidence="25">
    <location>
        <begin position="54"/>
        <end position="79"/>
    </location>
</feature>
<evidence type="ECO:0000256" key="22">
    <source>
        <dbReference type="ARBA" id="ARBA00045018"/>
    </source>
</evidence>
<comment type="subunit">
    <text evidence="24">Homodimer. Interacts with lysosomal protein GLMP (via lumenal domain); the interaction starts while both proteins are still in the endoplasmic reticulum and is required for stabilization of MFSD1 in lysosomes but has no direct effect on its targeting to lysosomes or transporter activity.</text>
</comment>
<evidence type="ECO:0000256" key="15">
    <source>
        <dbReference type="ARBA" id="ARBA00044899"/>
    </source>
</evidence>
<accession>A0A5J4ST39</accession>
<evidence type="ECO:0000256" key="7">
    <source>
        <dbReference type="ARBA" id="ARBA00023228"/>
    </source>
</evidence>
<evidence type="ECO:0000256" key="13">
    <source>
        <dbReference type="ARBA" id="ARBA00044893"/>
    </source>
</evidence>
<comment type="catalytic activity">
    <reaction evidence="12">
        <text>L-lysyl-L-alpha-amino acid(out) = L-lysyl-L-alpha-amino acid(in)</text>
        <dbReference type="Rhea" id="RHEA:79387"/>
        <dbReference type="ChEBI" id="CHEBI:229965"/>
    </reaction>
</comment>
<dbReference type="PROSITE" id="PS50850">
    <property type="entry name" value="MFS"/>
    <property type="match status" value="1"/>
</dbReference>
<evidence type="ECO:0000256" key="1">
    <source>
        <dbReference type="ARBA" id="ARBA00004155"/>
    </source>
</evidence>
<evidence type="ECO:0000256" key="24">
    <source>
        <dbReference type="ARBA" id="ARBA00046376"/>
    </source>
</evidence>
<feature type="transmembrane region" description="Helical" evidence="25">
    <location>
        <begin position="321"/>
        <end position="341"/>
    </location>
</feature>
<feature type="transmembrane region" description="Helical" evidence="25">
    <location>
        <begin position="131"/>
        <end position="153"/>
    </location>
</feature>
<comment type="catalytic activity">
    <reaction evidence="18">
        <text>L-histidyl-L-alpha-amino acid(out) = L-histidyl-L-alpha-amino acid(in)</text>
        <dbReference type="Rhea" id="RHEA:79379"/>
        <dbReference type="ChEBI" id="CHEBI:229964"/>
    </reaction>
</comment>
<keyword evidence="6 25" id="KW-0472">Membrane</keyword>
<comment type="catalytic activity">
    <reaction evidence="20">
        <text>L-lysyl-glycine(out) = L-lysyl-glycine(in)</text>
        <dbReference type="Rhea" id="RHEA:79407"/>
        <dbReference type="ChEBI" id="CHEBI:191202"/>
    </reaction>
</comment>
<dbReference type="InterPro" id="IPR020846">
    <property type="entry name" value="MFS_dom"/>
</dbReference>
<feature type="transmembrane region" description="Helical" evidence="25">
    <location>
        <begin position="353"/>
        <end position="371"/>
    </location>
</feature>
<dbReference type="Pfam" id="PF07690">
    <property type="entry name" value="MFS_1"/>
    <property type="match status" value="1"/>
</dbReference>
<evidence type="ECO:0000256" key="5">
    <source>
        <dbReference type="ARBA" id="ARBA00022989"/>
    </source>
</evidence>
<dbReference type="GO" id="GO:0022857">
    <property type="term" value="F:transmembrane transporter activity"/>
    <property type="evidence" value="ECO:0007669"/>
    <property type="project" value="InterPro"/>
</dbReference>
<proteinExistence type="inferred from homology"/>
<dbReference type="PANTHER" id="PTHR23512:SF3">
    <property type="entry name" value="MAJOR FACILITATOR SUPERFAMILY DOMAIN-CONTAINING PROTEIN 1"/>
    <property type="match status" value="1"/>
</dbReference>
<name>A0A5J4ST39_9ZZZZ</name>
<dbReference type="InterPro" id="IPR011701">
    <property type="entry name" value="MFS"/>
</dbReference>
<organism evidence="27">
    <name type="scientific">termite gut metagenome</name>
    <dbReference type="NCBI Taxonomy" id="433724"/>
    <lineage>
        <taxon>unclassified sequences</taxon>
        <taxon>metagenomes</taxon>
        <taxon>organismal metagenomes</taxon>
    </lineage>
</organism>
<dbReference type="EMBL" id="SNRY01000049">
    <property type="protein sequence ID" value="KAA6349344.1"/>
    <property type="molecule type" value="Genomic_DNA"/>
</dbReference>
<feature type="transmembrane region" description="Helical" evidence="25">
    <location>
        <begin position="198"/>
        <end position="222"/>
    </location>
</feature>
<evidence type="ECO:0000256" key="12">
    <source>
        <dbReference type="ARBA" id="ARBA00044891"/>
    </source>
</evidence>
<evidence type="ECO:0000256" key="23">
    <source>
        <dbReference type="ARBA" id="ARBA00045709"/>
    </source>
</evidence>
<evidence type="ECO:0000256" key="14">
    <source>
        <dbReference type="ARBA" id="ARBA00044898"/>
    </source>
</evidence>
<dbReference type="InterPro" id="IPR052187">
    <property type="entry name" value="MFSD1"/>
</dbReference>
<evidence type="ECO:0000256" key="6">
    <source>
        <dbReference type="ARBA" id="ARBA00023136"/>
    </source>
</evidence>
<evidence type="ECO:0000256" key="8">
    <source>
        <dbReference type="ARBA" id="ARBA00044876"/>
    </source>
</evidence>
<evidence type="ECO:0000256" key="25">
    <source>
        <dbReference type="SAM" id="Phobius"/>
    </source>
</evidence>
<evidence type="ECO:0000256" key="19">
    <source>
        <dbReference type="ARBA" id="ARBA00044919"/>
    </source>
</evidence>
<comment type="caution">
    <text evidence="27">The sequence shown here is derived from an EMBL/GenBank/DDBJ whole genome shotgun (WGS) entry which is preliminary data.</text>
</comment>
<evidence type="ECO:0000256" key="9">
    <source>
        <dbReference type="ARBA" id="ARBA00044878"/>
    </source>
</evidence>
<feature type="transmembrane region" description="Helical" evidence="25">
    <location>
        <begin position="165"/>
        <end position="186"/>
    </location>
</feature>
<evidence type="ECO:0000256" key="20">
    <source>
        <dbReference type="ARBA" id="ARBA00044924"/>
    </source>
</evidence>
<sequence>MNGSFHRTIKDSATLRWTAIILISFTQFFSYMFLDVLSPLQTMLEKQCNWSADAYGIFSSSEYFLNVFAFFLIFAGIILDKVGIRFTAILSSVVMIIGAGIKVYAISSYFTAGNVLYDFLNSFWTSFPANAKLASIGFAIFGCGSEMTGITVSKATVKWFTGKEMALAMGLGLAISRLGVFAVFRLSPFFASLGTETVVRPAAICGSFLCIGLLAVIVYAFMDKKLDKQLGKDVNLTKEEPFKVSDLGILFTSKTFLIIAFLCVFYYSAIFPFQKFATSMLESNLKMSTDNASAMFSWFPIGAMILTPLLGWYLDKKGKGVTMLILGAILMSACHLTFALYPFEVNTNSTLVAYAAVIVLGISFSLVPAALWPSVPKLVKNRYLGSAYSIIFWIQNIGMWTFPNITGKVLTWTNPNASAGNYDYTVPMLLFASLGIFAFFLGVWLKIEDKKRGYGLETANIKNE</sequence>